<protein>
    <recommendedName>
        <fullName evidence="8">Dolichyl-diphosphooligosaccharide--protein glycosyltransferase subunit WBP1</fullName>
        <shortName evidence="8">Oligosaccharyl transferase subunit WBP1</shortName>
    </recommendedName>
</protein>
<feature type="transmembrane region" description="Helical" evidence="8">
    <location>
        <begin position="392"/>
        <end position="412"/>
    </location>
</feature>
<reference evidence="11 12" key="1">
    <citation type="journal article" date="2015" name="Front. Microbiol.">
        <title>Genome sequence of the plant growth promoting endophytic yeast Rhodotorula graminis WP1.</title>
        <authorList>
            <person name="Firrincieli A."/>
            <person name="Otillar R."/>
            <person name="Salamov A."/>
            <person name="Schmutz J."/>
            <person name="Khan Z."/>
            <person name="Redman R.S."/>
            <person name="Fleck N.D."/>
            <person name="Lindquist E."/>
            <person name="Grigoriev I.V."/>
            <person name="Doty S.L."/>
        </authorList>
    </citation>
    <scope>NUCLEOTIDE SEQUENCE [LARGE SCALE GENOMIC DNA]</scope>
    <source>
        <strain evidence="11 12">WP1</strain>
    </source>
</reference>
<comment type="function">
    <text evidence="8">Subunit of the oligosaccharyl transferase (OST) complex that catalyzes the initial transfer of a defined glycan (Glc(3)Man(9)GlcNAc(2) in eukaryotes) from the lipid carrier dolichol-pyrophosphate to an asparagine residue within an Asn-X-Ser/Thr consensus motif in nascent polypeptide chains, the first step in protein N-glycosylation. N-glycosylation occurs cotranslationally and the complex associates with the Sec61 complex at the channel-forming translocon complex that mediates protein translocation across the endoplasmic reticulum (ER).</text>
</comment>
<feature type="chain" id="PRO_5005964818" description="Dolichyl-diphosphooligosaccharide--protein glycosyltransferase subunit WBP1" evidence="8">
    <location>
        <begin position="19"/>
        <end position="416"/>
    </location>
</feature>
<evidence type="ECO:0000256" key="8">
    <source>
        <dbReference type="RuleBase" id="RU361142"/>
    </source>
</evidence>
<evidence type="ECO:0000256" key="2">
    <source>
        <dbReference type="ARBA" id="ARBA00004922"/>
    </source>
</evidence>
<dbReference type="InterPro" id="IPR005013">
    <property type="entry name" value="DDOST_48_kDa_subunit"/>
</dbReference>
<evidence type="ECO:0000256" key="6">
    <source>
        <dbReference type="ARBA" id="ARBA00022989"/>
    </source>
</evidence>
<dbReference type="OrthoDB" id="29105at2759"/>
<keyword evidence="8" id="KW-0732">Signal</keyword>
<dbReference type="PANTHER" id="PTHR10830:SF0">
    <property type="entry name" value="DOLICHYL-DIPHOSPHOOLIGOSACCHARIDE--PROTEIN GLYCOSYLTRANSFERASE 48 KDA SUBUNIT"/>
    <property type="match status" value="1"/>
</dbReference>
<evidence type="ECO:0000313" key="11">
    <source>
        <dbReference type="EMBL" id="KPV71862.1"/>
    </source>
</evidence>
<feature type="domain" description="OST48 N-terminal" evidence="9">
    <location>
        <begin position="20"/>
        <end position="260"/>
    </location>
</feature>
<comment type="subcellular location">
    <subcellularLocation>
        <location evidence="8">Endoplasmic reticulum membrane</location>
        <topology evidence="8">Single-pass type I membrane protein</topology>
    </subcellularLocation>
    <subcellularLocation>
        <location evidence="1">Membrane</location>
        <topology evidence="1">Single-pass type I membrane protein</topology>
    </subcellularLocation>
</comment>
<evidence type="ECO:0000256" key="4">
    <source>
        <dbReference type="ARBA" id="ARBA00022692"/>
    </source>
</evidence>
<comment type="similarity">
    <text evidence="3 8">Belongs to the DDOST 48 kDa subunit family.</text>
</comment>
<dbReference type="OMA" id="AHDEYPR"/>
<keyword evidence="5 8" id="KW-0256">Endoplasmic reticulum</keyword>
<dbReference type="RefSeq" id="XP_018267911.1">
    <property type="nucleotide sequence ID" value="XM_018418262.1"/>
</dbReference>
<dbReference type="AlphaFoldDB" id="A0A0P9GWR3"/>
<dbReference type="STRING" id="578459.A0A0P9GWR3"/>
<evidence type="ECO:0000256" key="5">
    <source>
        <dbReference type="ARBA" id="ARBA00022824"/>
    </source>
</evidence>
<evidence type="ECO:0000259" key="9">
    <source>
        <dbReference type="Pfam" id="PF03345"/>
    </source>
</evidence>
<dbReference type="GO" id="GO:0008250">
    <property type="term" value="C:oligosaccharyltransferase complex"/>
    <property type="evidence" value="ECO:0007669"/>
    <property type="project" value="TreeGrafter"/>
</dbReference>
<comment type="subunit">
    <text evidence="8">Component of the oligosaccharyltransferase (OST) complex.</text>
</comment>
<feature type="signal peptide" evidence="8">
    <location>
        <begin position="1"/>
        <end position="18"/>
    </location>
</feature>
<organism evidence="11 12">
    <name type="scientific">Rhodotorula graminis (strain WP1)</name>
    <dbReference type="NCBI Taxonomy" id="578459"/>
    <lineage>
        <taxon>Eukaryota</taxon>
        <taxon>Fungi</taxon>
        <taxon>Dikarya</taxon>
        <taxon>Basidiomycota</taxon>
        <taxon>Pucciniomycotina</taxon>
        <taxon>Microbotryomycetes</taxon>
        <taxon>Sporidiobolales</taxon>
        <taxon>Sporidiobolaceae</taxon>
        <taxon>Rhodotorula</taxon>
    </lineage>
</organism>
<keyword evidence="7 8" id="KW-0472">Membrane</keyword>
<dbReference type="PANTHER" id="PTHR10830">
    <property type="entry name" value="DOLICHYL-DIPHOSPHOOLIGOSACCHARIDE--PROTEIN GLYCOSYLTRANSFERASE 48 KDA SUBUNIT"/>
    <property type="match status" value="1"/>
</dbReference>
<keyword evidence="6 8" id="KW-1133">Transmembrane helix</keyword>
<evidence type="ECO:0000313" key="12">
    <source>
        <dbReference type="Proteomes" id="UP000053890"/>
    </source>
</evidence>
<sequence>MKLLVVCCLGLAAGLVHATTLAVVDERSATSTFDQLWSALSDDGHDVVVSNPQEAAAKLRHEGDRFQHLVVFSPSVKDLPAELAPQALARRLQGGTNLVLVAPADAPELWRDFAREFEVDLGDRGQHVVDHLAFDKLGDDGSHSLLSLAPANSPSPFVSAATRRGPNVLYRGAGHTVGRHPLLTPILRAGPTAFLADASSSAASSDARSAGSSLALVSAFQARNNARALFIGSADLFSDELLARPGSGNLAFALDILSWAFQKTGQLRLADLSHRAVGHVDGAPSYRTGTELKVEVAVSATPAYDEDDLQFEFGMLDPHVRLPLVPASAPRVAGASNTTRFEAAFVIPDRHGVFTLRVDHRRPGWTSMLQTQAVPVTPPRHDEYERFLAGALPWYGGAASVSALFLVFVAVWTSQS</sequence>
<evidence type="ECO:0000259" key="10">
    <source>
        <dbReference type="Pfam" id="PF23358"/>
    </source>
</evidence>
<dbReference type="GO" id="GO:0018279">
    <property type="term" value="P:protein N-linked glycosylation via asparagine"/>
    <property type="evidence" value="ECO:0007669"/>
    <property type="project" value="UniProtKB-UniRule"/>
</dbReference>
<dbReference type="Pfam" id="PF23358">
    <property type="entry name" value="OST48_MD"/>
    <property type="match status" value="1"/>
</dbReference>
<dbReference type="UniPathway" id="UPA00378"/>
<keyword evidence="12" id="KW-1185">Reference proteome</keyword>
<dbReference type="InterPro" id="IPR055457">
    <property type="entry name" value="OST48_N"/>
</dbReference>
<evidence type="ECO:0000256" key="3">
    <source>
        <dbReference type="ARBA" id="ARBA00008743"/>
    </source>
</evidence>
<dbReference type="Proteomes" id="UP000053890">
    <property type="component" value="Unassembled WGS sequence"/>
</dbReference>
<keyword evidence="4 8" id="KW-0812">Transmembrane</keyword>
<gene>
    <name evidence="11" type="ORF">RHOBADRAFT_56250</name>
</gene>
<name>A0A0P9GWR3_RHOGW</name>
<dbReference type="EMBL" id="KQ474090">
    <property type="protein sequence ID" value="KPV71862.1"/>
    <property type="molecule type" value="Genomic_DNA"/>
</dbReference>
<dbReference type="GeneID" id="28978710"/>
<evidence type="ECO:0000256" key="1">
    <source>
        <dbReference type="ARBA" id="ARBA00004479"/>
    </source>
</evidence>
<accession>A0A0P9GWR3</accession>
<comment type="pathway">
    <text evidence="2 8">Protein modification; protein glycosylation.</text>
</comment>
<dbReference type="InterPro" id="IPR055459">
    <property type="entry name" value="OST48_MD"/>
</dbReference>
<feature type="domain" description="OST48 middle" evidence="10">
    <location>
        <begin position="301"/>
        <end position="414"/>
    </location>
</feature>
<proteinExistence type="inferred from homology"/>
<dbReference type="Pfam" id="PF03345">
    <property type="entry name" value="OST48_N"/>
    <property type="match status" value="1"/>
</dbReference>
<evidence type="ECO:0000256" key="7">
    <source>
        <dbReference type="ARBA" id="ARBA00023136"/>
    </source>
</evidence>